<feature type="modified residue" description="4-aspartylphosphate" evidence="5">
    <location>
        <position position="71"/>
    </location>
</feature>
<comment type="caution">
    <text evidence="8">The sequence shown here is derived from an EMBL/GenBank/DDBJ whole genome shotgun (WGS) entry which is preliminary data.</text>
</comment>
<evidence type="ECO:0000256" key="1">
    <source>
        <dbReference type="ARBA" id="ARBA00022553"/>
    </source>
</evidence>
<dbReference type="Pfam" id="PF00072">
    <property type="entry name" value="Response_reg"/>
    <property type="match status" value="1"/>
</dbReference>
<dbReference type="GO" id="GO:0003677">
    <property type="term" value="F:DNA binding"/>
    <property type="evidence" value="ECO:0007669"/>
    <property type="project" value="UniProtKB-KW"/>
</dbReference>
<dbReference type="InterPro" id="IPR000792">
    <property type="entry name" value="Tscrpt_reg_LuxR_C"/>
</dbReference>
<reference evidence="8" key="1">
    <citation type="submission" date="2023-05" db="EMBL/GenBank/DDBJ databases">
        <title>Colonisation of extended spectrum b-lactamase- and carbapenemase-producing bacteria on hospital surfaces from low- and middle-income countries.</title>
        <authorList>
            <person name="Nieto-Rosado M."/>
            <person name="Sands K."/>
            <person name="Iregbu K."/>
            <person name="Zahra R."/>
            <person name="Mazarati J.B."/>
            <person name="Mehtar S."/>
            <person name="Barnards-Group B."/>
            <person name="Walsh T.R."/>
        </authorList>
    </citation>
    <scope>NUCLEOTIDE SEQUENCE</scope>
    <source>
        <strain evidence="8">PP-E493</strain>
    </source>
</reference>
<dbReference type="SMART" id="SM00448">
    <property type="entry name" value="REC"/>
    <property type="match status" value="1"/>
</dbReference>
<dbReference type="AlphaFoldDB" id="A0AAE4PYT1"/>
<dbReference type="InterPro" id="IPR011006">
    <property type="entry name" value="CheY-like_superfamily"/>
</dbReference>
<dbReference type="InterPro" id="IPR016032">
    <property type="entry name" value="Sig_transdc_resp-reg_C-effctor"/>
</dbReference>
<dbReference type="Gene3D" id="3.40.50.2300">
    <property type="match status" value="1"/>
</dbReference>
<dbReference type="InterPro" id="IPR001789">
    <property type="entry name" value="Sig_transdc_resp-reg_receiver"/>
</dbReference>
<dbReference type="PROSITE" id="PS50110">
    <property type="entry name" value="RESPONSE_REGULATORY"/>
    <property type="match status" value="1"/>
</dbReference>
<name>A0AAE4PYT1_9GAMM</name>
<evidence type="ECO:0000256" key="4">
    <source>
        <dbReference type="ARBA" id="ARBA00023163"/>
    </source>
</evidence>
<dbReference type="GO" id="GO:0006355">
    <property type="term" value="P:regulation of DNA-templated transcription"/>
    <property type="evidence" value="ECO:0007669"/>
    <property type="project" value="InterPro"/>
</dbReference>
<dbReference type="InterPro" id="IPR058245">
    <property type="entry name" value="NreC/VraR/RcsB-like_REC"/>
</dbReference>
<sequence>MEKLQSAITTDNPSAPHSIKVGLVEDQQLVRQGIASLIAISQHIKVTWQAENGQEALRLLETEAVDLLLSDIRMPVLDGISLLKQLRAAQNPLPVIMLTTFDDSELFLNSLHAGANGFLLKDVSLDKLLHAIETVAKGEYLIEPSVLEQMQHLSHASLSPAPLNIATQALLSAREQEILRYMAGGFSNKEIADAVFLAEGTVKNHVSTILAKLNCRDRTQAVLKGLQIGLI</sequence>
<keyword evidence="3" id="KW-0238">DNA-binding</keyword>
<evidence type="ECO:0000259" key="7">
    <source>
        <dbReference type="PROSITE" id="PS50110"/>
    </source>
</evidence>
<dbReference type="SUPFAM" id="SSF52172">
    <property type="entry name" value="CheY-like"/>
    <property type="match status" value="1"/>
</dbReference>
<dbReference type="CDD" id="cd06170">
    <property type="entry name" value="LuxR_C_like"/>
    <property type="match status" value="1"/>
</dbReference>
<dbReference type="Pfam" id="PF00196">
    <property type="entry name" value="GerE"/>
    <property type="match status" value="1"/>
</dbReference>
<dbReference type="SUPFAM" id="SSF46894">
    <property type="entry name" value="C-terminal effector domain of the bipartite response regulators"/>
    <property type="match status" value="1"/>
</dbReference>
<evidence type="ECO:0000259" key="6">
    <source>
        <dbReference type="PROSITE" id="PS50043"/>
    </source>
</evidence>
<dbReference type="Proteomes" id="UP001187859">
    <property type="component" value="Unassembled WGS sequence"/>
</dbReference>
<dbReference type="CDD" id="cd17535">
    <property type="entry name" value="REC_NarL-like"/>
    <property type="match status" value="1"/>
</dbReference>
<gene>
    <name evidence="8" type="ORF">QM089_13135</name>
</gene>
<dbReference type="InterPro" id="IPR039420">
    <property type="entry name" value="WalR-like"/>
</dbReference>
<dbReference type="PRINTS" id="PR00038">
    <property type="entry name" value="HTHLUXR"/>
</dbReference>
<evidence type="ECO:0000256" key="5">
    <source>
        <dbReference type="PROSITE-ProRule" id="PRU00169"/>
    </source>
</evidence>
<evidence type="ECO:0000256" key="2">
    <source>
        <dbReference type="ARBA" id="ARBA00023015"/>
    </source>
</evidence>
<dbReference type="PANTHER" id="PTHR43214:SF24">
    <property type="entry name" value="TRANSCRIPTIONAL REGULATORY PROTEIN NARL-RELATED"/>
    <property type="match status" value="1"/>
</dbReference>
<proteinExistence type="predicted"/>
<keyword evidence="4" id="KW-0804">Transcription</keyword>
<dbReference type="PANTHER" id="PTHR43214">
    <property type="entry name" value="TWO-COMPONENT RESPONSE REGULATOR"/>
    <property type="match status" value="1"/>
</dbReference>
<dbReference type="PROSITE" id="PS50043">
    <property type="entry name" value="HTH_LUXR_2"/>
    <property type="match status" value="1"/>
</dbReference>
<dbReference type="GO" id="GO:0000160">
    <property type="term" value="P:phosphorelay signal transduction system"/>
    <property type="evidence" value="ECO:0007669"/>
    <property type="project" value="InterPro"/>
</dbReference>
<organism evidence="8 9">
    <name type="scientific">Shewanella xiamenensis</name>
    <dbReference type="NCBI Taxonomy" id="332186"/>
    <lineage>
        <taxon>Bacteria</taxon>
        <taxon>Pseudomonadati</taxon>
        <taxon>Pseudomonadota</taxon>
        <taxon>Gammaproteobacteria</taxon>
        <taxon>Alteromonadales</taxon>
        <taxon>Shewanellaceae</taxon>
        <taxon>Shewanella</taxon>
    </lineage>
</organism>
<dbReference type="SMART" id="SM00421">
    <property type="entry name" value="HTH_LUXR"/>
    <property type="match status" value="1"/>
</dbReference>
<evidence type="ECO:0000256" key="3">
    <source>
        <dbReference type="ARBA" id="ARBA00023125"/>
    </source>
</evidence>
<feature type="domain" description="HTH luxR-type" evidence="6">
    <location>
        <begin position="164"/>
        <end position="229"/>
    </location>
</feature>
<accession>A0AAE4PYT1</accession>
<keyword evidence="2" id="KW-0805">Transcription regulation</keyword>
<keyword evidence="1 5" id="KW-0597">Phosphoprotein</keyword>
<evidence type="ECO:0000313" key="8">
    <source>
        <dbReference type="EMBL" id="MDV5391167.1"/>
    </source>
</evidence>
<feature type="domain" description="Response regulatory" evidence="7">
    <location>
        <begin position="20"/>
        <end position="136"/>
    </location>
</feature>
<dbReference type="RefSeq" id="WP_050991362.1">
    <property type="nucleotide sequence ID" value="NZ_AP026732.1"/>
</dbReference>
<dbReference type="EMBL" id="JASGOQ010000001">
    <property type="protein sequence ID" value="MDV5391167.1"/>
    <property type="molecule type" value="Genomic_DNA"/>
</dbReference>
<protein>
    <submittedName>
        <fullName evidence="8">Response regulator transcription factor</fullName>
    </submittedName>
</protein>
<evidence type="ECO:0000313" key="9">
    <source>
        <dbReference type="Proteomes" id="UP001187859"/>
    </source>
</evidence>